<keyword evidence="3" id="KW-1185">Reference proteome</keyword>
<proteinExistence type="predicted"/>
<evidence type="ECO:0000313" key="3">
    <source>
        <dbReference type="Proteomes" id="UP001176961"/>
    </source>
</evidence>
<gene>
    <name evidence="2" type="ORF">CYNAS_LOCUS5954</name>
</gene>
<organism evidence="2 3">
    <name type="scientific">Cylicocyclus nassatus</name>
    <name type="common">Nematode worm</name>
    <dbReference type="NCBI Taxonomy" id="53992"/>
    <lineage>
        <taxon>Eukaryota</taxon>
        <taxon>Metazoa</taxon>
        <taxon>Ecdysozoa</taxon>
        <taxon>Nematoda</taxon>
        <taxon>Chromadorea</taxon>
        <taxon>Rhabditida</taxon>
        <taxon>Rhabditina</taxon>
        <taxon>Rhabditomorpha</taxon>
        <taxon>Strongyloidea</taxon>
        <taxon>Strongylidae</taxon>
        <taxon>Cylicocyclus</taxon>
    </lineage>
</organism>
<name>A0AA36GKX0_CYLNA</name>
<comment type="caution">
    <text evidence="2">The sequence shown here is derived from an EMBL/GenBank/DDBJ whole genome shotgun (WGS) entry which is preliminary data.</text>
</comment>
<protein>
    <submittedName>
        <fullName evidence="2">Uncharacterized protein</fullName>
    </submittedName>
</protein>
<accession>A0AA36GKX0</accession>
<feature type="region of interest" description="Disordered" evidence="1">
    <location>
        <begin position="156"/>
        <end position="175"/>
    </location>
</feature>
<reference evidence="2" key="1">
    <citation type="submission" date="2023-07" db="EMBL/GenBank/DDBJ databases">
        <authorList>
            <consortium name="CYATHOMIX"/>
        </authorList>
    </citation>
    <scope>NUCLEOTIDE SEQUENCE</scope>
    <source>
        <strain evidence="2">N/A</strain>
    </source>
</reference>
<dbReference type="Proteomes" id="UP001176961">
    <property type="component" value="Unassembled WGS sequence"/>
</dbReference>
<dbReference type="AlphaFoldDB" id="A0AA36GKX0"/>
<feature type="compositionally biased region" description="Basic and acidic residues" evidence="1">
    <location>
        <begin position="165"/>
        <end position="175"/>
    </location>
</feature>
<evidence type="ECO:0000256" key="1">
    <source>
        <dbReference type="SAM" id="MobiDB-lite"/>
    </source>
</evidence>
<dbReference type="EMBL" id="CATQJL010000112">
    <property type="protein sequence ID" value="CAJ0593971.1"/>
    <property type="molecule type" value="Genomic_DNA"/>
</dbReference>
<sequence length="175" mass="19653">MSTSTASSAIIAEHLLVTDWPSASSLVVGSGELHRGAFAKRASLYLVRLLPQLRLPLSNTIDRVTEIHGQLHTNVRVFPSEEVFFWCNIEMGWWTNLGKDDRERSKAFDMLSQARMDWAVFARIALGRALRDVRAYVLNPVRAKLLPPKKKRVIETTASSSSAAKEIEKTSPDEF</sequence>
<evidence type="ECO:0000313" key="2">
    <source>
        <dbReference type="EMBL" id="CAJ0593971.1"/>
    </source>
</evidence>